<evidence type="ECO:0000256" key="10">
    <source>
        <dbReference type="ARBA" id="ARBA00023136"/>
    </source>
</evidence>
<evidence type="ECO:0000256" key="21">
    <source>
        <dbReference type="ARBA" id="ARBA00075145"/>
    </source>
</evidence>
<keyword evidence="13" id="KW-0449">Lipoprotein</keyword>
<comment type="catalytic activity">
    <reaction evidence="18">
        <text>leukotriene C4 = leukotriene A4 + glutathione</text>
        <dbReference type="Rhea" id="RHEA:17617"/>
        <dbReference type="ChEBI" id="CHEBI:57463"/>
        <dbReference type="ChEBI" id="CHEBI:57925"/>
        <dbReference type="ChEBI" id="CHEBI:57973"/>
        <dbReference type="EC" id="4.4.1.20"/>
    </reaction>
    <physiologicalReaction direction="right-to-left" evidence="18">
        <dbReference type="Rhea" id="RHEA:17619"/>
    </physiologicalReaction>
</comment>
<evidence type="ECO:0000256" key="2">
    <source>
        <dbReference type="ARBA" id="ARBA00010459"/>
    </source>
</evidence>
<keyword evidence="4 23" id="KW-0812">Transmembrane</keyword>
<feature type="transmembrane region" description="Helical" evidence="23">
    <location>
        <begin position="116"/>
        <end position="138"/>
    </location>
</feature>
<keyword evidence="8" id="KW-0443">Lipid metabolism</keyword>
<keyword evidence="11" id="KW-0564">Palmitate</keyword>
<dbReference type="GO" id="GO:0005783">
    <property type="term" value="C:endoplasmic reticulum"/>
    <property type="evidence" value="ECO:0007669"/>
    <property type="project" value="TreeGrafter"/>
</dbReference>
<comment type="pathway">
    <text evidence="14">Lipid metabolism; leukotriene C4 biosynthesis.</text>
</comment>
<evidence type="ECO:0000256" key="8">
    <source>
        <dbReference type="ARBA" id="ARBA00023098"/>
    </source>
</evidence>
<dbReference type="InterPro" id="IPR050997">
    <property type="entry name" value="MAPEG"/>
</dbReference>
<feature type="transmembrane region" description="Helical" evidence="23">
    <location>
        <begin position="12"/>
        <end position="30"/>
    </location>
</feature>
<evidence type="ECO:0000256" key="6">
    <source>
        <dbReference type="ARBA" id="ARBA00022989"/>
    </source>
</evidence>
<evidence type="ECO:0000256" key="4">
    <source>
        <dbReference type="ARBA" id="ARBA00022692"/>
    </source>
</evidence>
<comment type="catalytic activity">
    <reaction evidence="19">
        <text>15-deoxy-Delta(12,14)-prostaglandin J2 + glutathione = 15-deoxy-Delta(12,14)-prostaglandin J2-S-(R)-glutathione</text>
        <dbReference type="Rhea" id="RHEA:75963"/>
        <dbReference type="ChEBI" id="CHEBI:57925"/>
        <dbReference type="ChEBI" id="CHEBI:85236"/>
        <dbReference type="ChEBI" id="CHEBI:194498"/>
    </reaction>
    <physiologicalReaction direction="left-to-right" evidence="19">
        <dbReference type="Rhea" id="RHEA:75964"/>
    </physiologicalReaction>
</comment>
<evidence type="ECO:0000256" key="14">
    <source>
        <dbReference type="ARBA" id="ARBA00037884"/>
    </source>
</evidence>
<sequence>MSVTLVLPDGYGYVILTAVASIFMLMWKGIQVGKARKEFKVEYPTMYSDKSEVFNCYQRAHQNTLENYPQFLLLLLLAGIEMPCVSALAGLVWIAGRVVYALGYQTGDPKKRVQGAFAYLGLLTLLLITIKLSLRLLYTLATLETWLFVRFAHTEIIKIFEVGEDHSAIPRFTSVSQPWFWISFDGGVVVNEYSAALSLNLQYEINHTNSKRSVYECTCVITGLNTIEPEPNSPVLLWCLYCGFVSTHPFEFSNSKESGTTENPVDIIFA</sequence>
<keyword evidence="7" id="KW-0560">Oxidoreductase</keyword>
<evidence type="ECO:0000256" key="5">
    <source>
        <dbReference type="ARBA" id="ARBA00022787"/>
    </source>
</evidence>
<evidence type="ECO:0000313" key="25">
    <source>
        <dbReference type="Proteomes" id="UP000708208"/>
    </source>
</evidence>
<evidence type="ECO:0000256" key="9">
    <source>
        <dbReference type="ARBA" id="ARBA00023128"/>
    </source>
</evidence>
<evidence type="ECO:0000256" key="7">
    <source>
        <dbReference type="ARBA" id="ARBA00023002"/>
    </source>
</evidence>
<evidence type="ECO:0000256" key="1">
    <source>
        <dbReference type="ARBA" id="ARBA00004374"/>
    </source>
</evidence>
<evidence type="ECO:0000256" key="16">
    <source>
        <dbReference type="ARBA" id="ARBA00039056"/>
    </source>
</evidence>
<dbReference type="GO" id="GO:0004464">
    <property type="term" value="F:leukotriene-C4 synthase activity"/>
    <property type="evidence" value="ECO:0007669"/>
    <property type="project" value="UniProtKB-EC"/>
</dbReference>
<organism evidence="24 25">
    <name type="scientific">Allacma fusca</name>
    <dbReference type="NCBI Taxonomy" id="39272"/>
    <lineage>
        <taxon>Eukaryota</taxon>
        <taxon>Metazoa</taxon>
        <taxon>Ecdysozoa</taxon>
        <taxon>Arthropoda</taxon>
        <taxon>Hexapoda</taxon>
        <taxon>Collembola</taxon>
        <taxon>Symphypleona</taxon>
        <taxon>Sminthuridae</taxon>
        <taxon>Allacma</taxon>
    </lineage>
</organism>
<gene>
    <name evidence="24" type="ORF">AFUS01_LOCUS31614</name>
</gene>
<evidence type="ECO:0000313" key="24">
    <source>
        <dbReference type="EMBL" id="CAG7821265.1"/>
    </source>
</evidence>
<dbReference type="PANTHER" id="PTHR10250:SF26">
    <property type="entry name" value="GLUTATHIONE S-TRANSFERASE 3, MITOCHONDRIAL"/>
    <property type="match status" value="1"/>
</dbReference>
<keyword evidence="12" id="KW-0456">Lyase</keyword>
<evidence type="ECO:0000256" key="17">
    <source>
        <dbReference type="ARBA" id="ARBA00043664"/>
    </source>
</evidence>
<dbReference type="EC" id="4.4.1.20" evidence="16"/>
<dbReference type="EMBL" id="CAJVCH010505223">
    <property type="protein sequence ID" value="CAG7821265.1"/>
    <property type="molecule type" value="Genomic_DNA"/>
</dbReference>
<comment type="pathway">
    <text evidence="15">Lipid metabolism; arachidonate metabolism.</text>
</comment>
<dbReference type="OrthoDB" id="410651at2759"/>
<dbReference type="AlphaFoldDB" id="A0A8J2KTW7"/>
<dbReference type="InterPro" id="IPR001129">
    <property type="entry name" value="Membr-assoc_MAPEG"/>
</dbReference>
<evidence type="ECO:0000256" key="12">
    <source>
        <dbReference type="ARBA" id="ARBA00023239"/>
    </source>
</evidence>
<name>A0A8J2KTW7_9HEXA</name>
<keyword evidence="3" id="KW-0808">Transferase</keyword>
<dbReference type="GO" id="GO:0004364">
    <property type="term" value="F:glutathione transferase activity"/>
    <property type="evidence" value="ECO:0007669"/>
    <property type="project" value="TreeGrafter"/>
</dbReference>
<keyword evidence="10 23" id="KW-0472">Membrane</keyword>
<dbReference type="GO" id="GO:0004602">
    <property type="term" value="F:glutathione peroxidase activity"/>
    <property type="evidence" value="ECO:0007669"/>
    <property type="project" value="TreeGrafter"/>
</dbReference>
<dbReference type="PANTHER" id="PTHR10250">
    <property type="entry name" value="MICROSOMAL GLUTATHIONE S-TRANSFERASE"/>
    <property type="match status" value="1"/>
</dbReference>
<dbReference type="FunFam" id="1.20.120.550:FF:000004">
    <property type="entry name" value="Microsomal glutathione S-transferase 3"/>
    <property type="match status" value="1"/>
</dbReference>
<evidence type="ECO:0000256" key="23">
    <source>
        <dbReference type="SAM" id="Phobius"/>
    </source>
</evidence>
<dbReference type="GO" id="GO:0005741">
    <property type="term" value="C:mitochondrial outer membrane"/>
    <property type="evidence" value="ECO:0007669"/>
    <property type="project" value="UniProtKB-SubCell"/>
</dbReference>
<evidence type="ECO:0000256" key="3">
    <source>
        <dbReference type="ARBA" id="ARBA00022679"/>
    </source>
</evidence>
<comment type="caution">
    <text evidence="24">The sequence shown here is derived from an EMBL/GenBank/DDBJ whole genome shotgun (WGS) entry which is preliminary data.</text>
</comment>
<keyword evidence="5" id="KW-1000">Mitochondrion outer membrane</keyword>
<accession>A0A8J2KTW7</accession>
<evidence type="ECO:0000256" key="13">
    <source>
        <dbReference type="ARBA" id="ARBA00023288"/>
    </source>
</evidence>
<protein>
    <recommendedName>
        <fullName evidence="20">Glutathione S-transferase 3, mitochondrial</fullName>
        <ecNumber evidence="16">4.4.1.20</ecNumber>
    </recommendedName>
    <alternativeName>
        <fullName evidence="21">Glutathione peroxidase MGST3</fullName>
    </alternativeName>
    <alternativeName>
        <fullName evidence="22">LTC4 synthase MGST3</fullName>
    </alternativeName>
</protein>
<dbReference type="GO" id="GO:0006629">
    <property type="term" value="P:lipid metabolic process"/>
    <property type="evidence" value="ECO:0007669"/>
    <property type="project" value="UniProtKB-KW"/>
</dbReference>
<comment type="similarity">
    <text evidence="2">Belongs to the MAPEG family.</text>
</comment>
<evidence type="ECO:0000256" key="19">
    <source>
        <dbReference type="ARBA" id="ARBA00051411"/>
    </source>
</evidence>
<keyword evidence="25" id="KW-1185">Reference proteome</keyword>
<evidence type="ECO:0000256" key="20">
    <source>
        <dbReference type="ARBA" id="ARBA00069748"/>
    </source>
</evidence>
<dbReference type="GO" id="GO:0005635">
    <property type="term" value="C:nuclear envelope"/>
    <property type="evidence" value="ECO:0007669"/>
    <property type="project" value="TreeGrafter"/>
</dbReference>
<evidence type="ECO:0000256" key="11">
    <source>
        <dbReference type="ARBA" id="ARBA00023139"/>
    </source>
</evidence>
<keyword evidence="6 23" id="KW-1133">Transmembrane helix</keyword>
<reference evidence="24" key="1">
    <citation type="submission" date="2021-06" db="EMBL/GenBank/DDBJ databases">
        <authorList>
            <person name="Hodson N. C."/>
            <person name="Mongue J. A."/>
            <person name="Jaron S. K."/>
        </authorList>
    </citation>
    <scope>NUCLEOTIDE SEQUENCE</scope>
</reference>
<comment type="catalytic activity">
    <reaction evidence="17">
        <text>(5S)-hydroperoxy-(6E,8Z,11Z,14Z)-eicosatetraenoate + 2 glutathione = (5S)-hydroxy-(6E,8Z,11Z,14Z)-eicosatetraenoate + glutathione disulfide + H2O</text>
        <dbReference type="Rhea" id="RHEA:48620"/>
        <dbReference type="ChEBI" id="CHEBI:15377"/>
        <dbReference type="ChEBI" id="CHEBI:57450"/>
        <dbReference type="ChEBI" id="CHEBI:57925"/>
        <dbReference type="ChEBI" id="CHEBI:58297"/>
        <dbReference type="ChEBI" id="CHEBI:90632"/>
    </reaction>
    <physiologicalReaction direction="left-to-right" evidence="17">
        <dbReference type="Rhea" id="RHEA:48621"/>
    </physiologicalReaction>
</comment>
<evidence type="ECO:0000256" key="18">
    <source>
        <dbReference type="ARBA" id="ARBA00049298"/>
    </source>
</evidence>
<evidence type="ECO:0000256" key="15">
    <source>
        <dbReference type="ARBA" id="ARBA00037916"/>
    </source>
</evidence>
<feature type="transmembrane region" description="Helical" evidence="23">
    <location>
        <begin position="71"/>
        <end position="96"/>
    </location>
</feature>
<evidence type="ECO:0000256" key="22">
    <source>
        <dbReference type="ARBA" id="ARBA00076908"/>
    </source>
</evidence>
<comment type="subcellular location">
    <subcellularLocation>
        <location evidence="1">Mitochondrion outer membrane</location>
        <topology evidence="1">Multi-pass membrane protein</topology>
    </subcellularLocation>
</comment>
<dbReference type="Pfam" id="PF01124">
    <property type="entry name" value="MAPEG"/>
    <property type="match status" value="1"/>
</dbReference>
<proteinExistence type="inferred from homology"/>
<keyword evidence="9" id="KW-0496">Mitochondrion</keyword>
<dbReference type="Proteomes" id="UP000708208">
    <property type="component" value="Unassembled WGS sequence"/>
</dbReference>